<name>A0ABQ4EQF5_9ACTN</name>
<feature type="domain" description="Glycoside-hydrolase family GH114 TIM-barrel" evidence="2">
    <location>
        <begin position="43"/>
        <end position="265"/>
    </location>
</feature>
<dbReference type="RefSeq" id="WP_239312511.1">
    <property type="nucleotide sequence ID" value="NZ_BAAAZQ010000001.1"/>
</dbReference>
<dbReference type="PANTHER" id="PTHR35273">
    <property type="entry name" value="ALPHA-1,4 POLYGALACTOSAMINIDASE, PUTATIVE (AFU_ORTHOLOGUE AFUA_3G07890)-RELATED"/>
    <property type="match status" value="1"/>
</dbReference>
<evidence type="ECO:0000256" key="1">
    <source>
        <dbReference type="SAM" id="SignalP"/>
    </source>
</evidence>
<dbReference type="InterPro" id="IPR017853">
    <property type="entry name" value="GH"/>
</dbReference>
<evidence type="ECO:0000313" key="4">
    <source>
        <dbReference type="Proteomes" id="UP000621500"/>
    </source>
</evidence>
<dbReference type="EMBL" id="BONX01000023">
    <property type="protein sequence ID" value="GIG96901.1"/>
    <property type="molecule type" value="Genomic_DNA"/>
</dbReference>
<proteinExistence type="predicted"/>
<dbReference type="PANTHER" id="PTHR35273:SF2">
    <property type="entry name" value="ALPHA-GALACTOSIDASE"/>
    <property type="match status" value="1"/>
</dbReference>
<dbReference type="Pfam" id="PF03537">
    <property type="entry name" value="Glyco_hydro_114"/>
    <property type="match status" value="1"/>
</dbReference>
<accession>A0ABQ4EQF5</accession>
<keyword evidence="4" id="KW-1185">Reference proteome</keyword>
<protein>
    <submittedName>
        <fullName evidence="3">Endo alpha-1,4 polygalactosaminidase</fullName>
    </submittedName>
</protein>
<reference evidence="3 4" key="1">
    <citation type="submission" date="2021-01" db="EMBL/GenBank/DDBJ databases">
        <title>Whole genome shotgun sequence of Plantactinospora mayteni NBRC 109088.</title>
        <authorList>
            <person name="Komaki H."/>
            <person name="Tamura T."/>
        </authorList>
    </citation>
    <scope>NUCLEOTIDE SEQUENCE [LARGE SCALE GENOMIC DNA]</scope>
    <source>
        <strain evidence="3 4">NBRC 109088</strain>
    </source>
</reference>
<sequence length="274" mass="30230">MSGVRRAAGLVLAVALLLPAQGCRLLPDRSTPVPPWPGGSTPSWQWQVSGQLDPTVDAQVYVLDGFRTSLETARRLRADGRRLVCHVEVGIHQESRQDAGRFPAVVLGAPARVPGQPSGTPRGRWLDIRQWSVLEPIIADRFRLCRGKGFVAVLPVGMDGYQQRSGFPLTFDDQLTFNRRVAELARQAHLAPGLANDIDQVLALEPYFDFAVNEECVRRTECARLVPFTQAGKPVFHVEYQGSTAEFCTTSVGYGLTSIRKDRDLGVRRDVCPP</sequence>
<comment type="caution">
    <text evidence="3">The sequence shown here is derived from an EMBL/GenBank/DDBJ whole genome shotgun (WGS) entry which is preliminary data.</text>
</comment>
<feature type="chain" id="PRO_5045591192" evidence="1">
    <location>
        <begin position="23"/>
        <end position="274"/>
    </location>
</feature>
<evidence type="ECO:0000259" key="2">
    <source>
        <dbReference type="Pfam" id="PF03537"/>
    </source>
</evidence>
<dbReference type="Gene3D" id="3.20.20.70">
    <property type="entry name" value="Aldolase class I"/>
    <property type="match status" value="1"/>
</dbReference>
<dbReference type="InterPro" id="IPR013785">
    <property type="entry name" value="Aldolase_TIM"/>
</dbReference>
<dbReference type="Proteomes" id="UP000621500">
    <property type="component" value="Unassembled WGS sequence"/>
</dbReference>
<evidence type="ECO:0000313" key="3">
    <source>
        <dbReference type="EMBL" id="GIG96901.1"/>
    </source>
</evidence>
<keyword evidence="1" id="KW-0732">Signal</keyword>
<dbReference type="InterPro" id="IPR004352">
    <property type="entry name" value="GH114_TIM-barrel"/>
</dbReference>
<dbReference type="SUPFAM" id="SSF51445">
    <property type="entry name" value="(Trans)glycosidases"/>
    <property type="match status" value="1"/>
</dbReference>
<gene>
    <name evidence="3" type="ORF">Pma05_34740</name>
</gene>
<feature type="signal peptide" evidence="1">
    <location>
        <begin position="1"/>
        <end position="22"/>
    </location>
</feature>
<organism evidence="3 4">
    <name type="scientific">Plantactinospora mayteni</name>
    <dbReference type="NCBI Taxonomy" id="566021"/>
    <lineage>
        <taxon>Bacteria</taxon>
        <taxon>Bacillati</taxon>
        <taxon>Actinomycetota</taxon>
        <taxon>Actinomycetes</taxon>
        <taxon>Micromonosporales</taxon>
        <taxon>Micromonosporaceae</taxon>
        <taxon>Plantactinospora</taxon>
    </lineage>
</organism>